<comment type="caution">
    <text evidence="1">The sequence shown here is derived from an EMBL/GenBank/DDBJ whole genome shotgun (WGS) entry which is preliminary data.</text>
</comment>
<evidence type="ECO:0000313" key="1">
    <source>
        <dbReference type="EMBL" id="GDY28797.1"/>
    </source>
</evidence>
<protein>
    <submittedName>
        <fullName evidence="1">Uncharacterized protein</fullName>
    </submittedName>
</protein>
<evidence type="ECO:0000313" key="2">
    <source>
        <dbReference type="Proteomes" id="UP000298860"/>
    </source>
</evidence>
<accession>A0A4D4J499</accession>
<keyword evidence="2" id="KW-1185">Reference proteome</keyword>
<gene>
    <name evidence="1" type="ORF">GTS_04300</name>
</gene>
<sequence>MLANVALQGEHADHGLCGHGGLPPKKLVPISVGNRAHRVGRRGWPPGARTPAYSVAGSAAAGTARAARRADTARQPRAITATIAGSE</sequence>
<name>A0A4D4J499_9PSEU</name>
<dbReference type="EMBL" id="BJFL01000002">
    <property type="protein sequence ID" value="GDY28797.1"/>
    <property type="molecule type" value="Genomic_DNA"/>
</dbReference>
<dbReference type="AlphaFoldDB" id="A0A4D4J499"/>
<organism evidence="1 2">
    <name type="scientific">Gandjariella thermophila</name>
    <dbReference type="NCBI Taxonomy" id="1931992"/>
    <lineage>
        <taxon>Bacteria</taxon>
        <taxon>Bacillati</taxon>
        <taxon>Actinomycetota</taxon>
        <taxon>Actinomycetes</taxon>
        <taxon>Pseudonocardiales</taxon>
        <taxon>Pseudonocardiaceae</taxon>
        <taxon>Gandjariella</taxon>
    </lineage>
</organism>
<reference evidence="2" key="1">
    <citation type="submission" date="2019-04" db="EMBL/GenBank/DDBJ databases">
        <title>Draft genome sequence of Pseudonocardiaceae bacterium SL3-2-4.</title>
        <authorList>
            <person name="Ningsih F."/>
            <person name="Yokota A."/>
            <person name="Sakai Y."/>
            <person name="Nanatani K."/>
            <person name="Yabe S."/>
            <person name="Oetari A."/>
            <person name="Sjamsuridzal W."/>
        </authorList>
    </citation>
    <scope>NUCLEOTIDE SEQUENCE [LARGE SCALE GENOMIC DNA]</scope>
    <source>
        <strain evidence="2">SL3-2-4</strain>
    </source>
</reference>
<proteinExistence type="predicted"/>
<dbReference type="Proteomes" id="UP000298860">
    <property type="component" value="Unassembled WGS sequence"/>
</dbReference>